<dbReference type="EMBL" id="CM039435">
    <property type="protein sequence ID" value="KAI4316542.1"/>
    <property type="molecule type" value="Genomic_DNA"/>
</dbReference>
<evidence type="ECO:0000313" key="1">
    <source>
        <dbReference type="EMBL" id="KAI4316542.1"/>
    </source>
</evidence>
<comment type="caution">
    <text evidence="1">The sequence shown here is derived from an EMBL/GenBank/DDBJ whole genome shotgun (WGS) entry which is preliminary data.</text>
</comment>
<keyword evidence="2" id="KW-1185">Reference proteome</keyword>
<organism evidence="1 2">
    <name type="scientific">Bauhinia variegata</name>
    <name type="common">Purple orchid tree</name>
    <name type="synonym">Phanera variegata</name>
    <dbReference type="NCBI Taxonomy" id="167791"/>
    <lineage>
        <taxon>Eukaryota</taxon>
        <taxon>Viridiplantae</taxon>
        <taxon>Streptophyta</taxon>
        <taxon>Embryophyta</taxon>
        <taxon>Tracheophyta</taxon>
        <taxon>Spermatophyta</taxon>
        <taxon>Magnoliopsida</taxon>
        <taxon>eudicotyledons</taxon>
        <taxon>Gunneridae</taxon>
        <taxon>Pentapetalae</taxon>
        <taxon>rosids</taxon>
        <taxon>fabids</taxon>
        <taxon>Fabales</taxon>
        <taxon>Fabaceae</taxon>
        <taxon>Cercidoideae</taxon>
        <taxon>Cercideae</taxon>
        <taxon>Bauhiniinae</taxon>
        <taxon>Bauhinia</taxon>
    </lineage>
</organism>
<protein>
    <submittedName>
        <fullName evidence="1">Uncharacterized protein</fullName>
    </submittedName>
</protein>
<dbReference type="Proteomes" id="UP000828941">
    <property type="component" value="Chromosome 10"/>
</dbReference>
<accession>A0ACB9LXS1</accession>
<reference evidence="1 2" key="1">
    <citation type="journal article" date="2022" name="DNA Res.">
        <title>Chromosomal-level genome assembly of the orchid tree Bauhinia variegata (Leguminosae; Cercidoideae) supports the allotetraploid origin hypothesis of Bauhinia.</title>
        <authorList>
            <person name="Zhong Y."/>
            <person name="Chen Y."/>
            <person name="Zheng D."/>
            <person name="Pang J."/>
            <person name="Liu Y."/>
            <person name="Luo S."/>
            <person name="Meng S."/>
            <person name="Qian L."/>
            <person name="Wei D."/>
            <person name="Dai S."/>
            <person name="Zhou R."/>
        </authorList>
    </citation>
    <scope>NUCLEOTIDE SEQUENCE [LARGE SCALE GENOMIC DNA]</scope>
    <source>
        <strain evidence="1">BV-YZ2020</strain>
    </source>
</reference>
<name>A0ACB9LXS1_BAUVA</name>
<sequence>MRSRLYLSYLRRPTYCATVPRRRHCLCFLVLFEAWKWTRLPSLLDIRSKHGEQIPQFLDKHDMKHSLE</sequence>
<evidence type="ECO:0000313" key="2">
    <source>
        <dbReference type="Proteomes" id="UP000828941"/>
    </source>
</evidence>
<gene>
    <name evidence="1" type="ORF">L6164_024518</name>
</gene>
<proteinExistence type="predicted"/>